<evidence type="ECO:0000256" key="1">
    <source>
        <dbReference type="SAM" id="Coils"/>
    </source>
</evidence>
<dbReference type="InterPro" id="IPR040532">
    <property type="entry name" value="MapZ_C2"/>
</dbReference>
<feature type="domain" description="MapZ extracellular" evidence="4">
    <location>
        <begin position="166"/>
        <end position="288"/>
    </location>
</feature>
<gene>
    <name evidence="6" type="ORF">CBF27_10065</name>
</gene>
<feature type="region of interest" description="Disordered" evidence="2">
    <location>
        <begin position="36"/>
        <end position="139"/>
    </location>
</feature>
<evidence type="ECO:0000313" key="7">
    <source>
        <dbReference type="Proteomes" id="UP000286773"/>
    </source>
</evidence>
<accession>A0A430ARG9</accession>
<name>A0A430ARG9_9ENTE</name>
<comment type="caution">
    <text evidence="6">The sequence shown here is derived from an EMBL/GenBank/DDBJ whole genome shotgun (WGS) entry which is preliminary data.</text>
</comment>
<evidence type="ECO:0000313" key="6">
    <source>
        <dbReference type="EMBL" id="RSU10653.1"/>
    </source>
</evidence>
<feature type="transmembrane region" description="Helical" evidence="3">
    <location>
        <begin position="145"/>
        <end position="165"/>
    </location>
</feature>
<evidence type="ECO:0000259" key="5">
    <source>
        <dbReference type="Pfam" id="PF18708"/>
    </source>
</evidence>
<dbReference type="RefSeq" id="WP_126814180.1">
    <property type="nucleotide sequence ID" value="NZ_NGKC01000011.1"/>
</dbReference>
<evidence type="ECO:0000256" key="3">
    <source>
        <dbReference type="SAM" id="Phobius"/>
    </source>
</evidence>
<dbReference type="AlphaFoldDB" id="A0A430ARG9"/>
<feature type="coiled-coil region" evidence="1">
    <location>
        <begin position="346"/>
        <end position="386"/>
    </location>
</feature>
<dbReference type="InterPro" id="IPR041295">
    <property type="entry name" value="MapZ_EC1"/>
</dbReference>
<proteinExistence type="predicted"/>
<protein>
    <submittedName>
        <fullName evidence="6">Uncharacterized protein</fullName>
    </submittedName>
</protein>
<feature type="compositionally biased region" description="Basic and acidic residues" evidence="2">
    <location>
        <begin position="62"/>
        <end position="77"/>
    </location>
</feature>
<keyword evidence="3" id="KW-0472">Membrane</keyword>
<dbReference type="EMBL" id="NGKC01000011">
    <property type="protein sequence ID" value="RSU10653.1"/>
    <property type="molecule type" value="Genomic_DNA"/>
</dbReference>
<sequence length="492" mass="54576">MTENVKKCPNCGHVFNNDEEFCPNCDLFTTQEAFVKRSGAQDSDTVQDEPDKFFFEPVPKNPENKPEPSLQEEEKPADPAVSKTDNAETADSAQLNEADDNQETNAGAGTKQPESEPVSAKQTPPPANQQHGKNNGPAKRLPTKYLVAAAAIILIAASIFGINSYQKKVAAEELEKKVELATNAMDRLYTDADHVFLKEGIAEEDVAAAEKAVNKVKGEKPFAELNERLTAITAQFELLNGVNHLFKTPAIDGRKLSDESYVVDDSELTLDKIAHPENEFDELINAALTEAANQKKALSEAKSSLEKIFKDEKVVASATRDQYKDSKKLIDAVKDPDVKKAFSESLAQVDKSLNEKEKKLAAEKEAEEARQAELAREQELQAANNNNSSYQPTDPSYRWGNRQDAYINDYDPAWVWGDGIQQDVIGECIRRGYIVDGGYSLVKKYVENGEGYYDLYATTNSKLFPKSRPEEFPIYVVTINCKTGWFKGNGPN</sequence>
<keyword evidence="7" id="KW-1185">Reference proteome</keyword>
<evidence type="ECO:0000259" key="4">
    <source>
        <dbReference type="Pfam" id="PF18041"/>
    </source>
</evidence>
<keyword evidence="3" id="KW-1133">Transmembrane helix</keyword>
<dbReference type="Pfam" id="PF18041">
    <property type="entry name" value="MapZ_EC1"/>
    <property type="match status" value="1"/>
</dbReference>
<evidence type="ECO:0000256" key="2">
    <source>
        <dbReference type="SAM" id="MobiDB-lite"/>
    </source>
</evidence>
<dbReference type="OrthoDB" id="2199073at2"/>
<dbReference type="Pfam" id="PF18708">
    <property type="entry name" value="MapZ_C2"/>
    <property type="match status" value="1"/>
</dbReference>
<keyword evidence="1" id="KW-0175">Coiled coil</keyword>
<feature type="compositionally biased region" description="Polar residues" evidence="2">
    <location>
        <begin position="83"/>
        <end position="95"/>
    </location>
</feature>
<dbReference type="Proteomes" id="UP000286773">
    <property type="component" value="Unassembled WGS sequence"/>
</dbReference>
<feature type="domain" description="MapZ extracellular C-terminal" evidence="5">
    <location>
        <begin position="404"/>
        <end position="489"/>
    </location>
</feature>
<organism evidence="6 7">
    <name type="scientific">Vagococcus acidifermentans</name>
    <dbReference type="NCBI Taxonomy" id="564710"/>
    <lineage>
        <taxon>Bacteria</taxon>
        <taxon>Bacillati</taxon>
        <taxon>Bacillota</taxon>
        <taxon>Bacilli</taxon>
        <taxon>Lactobacillales</taxon>
        <taxon>Enterococcaceae</taxon>
        <taxon>Vagococcus</taxon>
    </lineage>
</organism>
<reference evidence="6 7" key="1">
    <citation type="submission" date="2017-05" db="EMBL/GenBank/DDBJ databases">
        <title>Vagococcus spp. assemblies.</title>
        <authorList>
            <person name="Gulvik C.A."/>
        </authorList>
    </citation>
    <scope>NUCLEOTIDE SEQUENCE [LARGE SCALE GENOMIC DNA]</scope>
    <source>
        <strain evidence="6 7">LMG 24798</strain>
    </source>
</reference>
<keyword evidence="3" id="KW-0812">Transmembrane</keyword>